<evidence type="ECO:0000256" key="4">
    <source>
        <dbReference type="ARBA" id="ARBA00022722"/>
    </source>
</evidence>
<evidence type="ECO:0000259" key="8">
    <source>
        <dbReference type="Pfam" id="PF13359"/>
    </source>
</evidence>
<reference evidence="10" key="1">
    <citation type="submission" date="2023-01" db="EMBL/GenBank/DDBJ databases">
        <title>Key to firefly adult light organ development and bioluminescence: homeobox transcription factors regulate luciferase expression and transportation to peroxisome.</title>
        <authorList>
            <person name="Fu X."/>
        </authorList>
    </citation>
    <scope>NUCLEOTIDE SEQUENCE [LARGE SCALE GENOMIC DNA]</scope>
</reference>
<dbReference type="GO" id="GO:0004518">
    <property type="term" value="F:nuclease activity"/>
    <property type="evidence" value="ECO:0007669"/>
    <property type="project" value="UniProtKB-KW"/>
</dbReference>
<evidence type="ECO:0000256" key="1">
    <source>
        <dbReference type="ARBA" id="ARBA00001968"/>
    </source>
</evidence>
<protein>
    <recommendedName>
        <fullName evidence="8">DDE Tnp4 domain-containing protein</fullName>
    </recommendedName>
</protein>
<organism evidence="9 10">
    <name type="scientific">Aquatica leii</name>
    <dbReference type="NCBI Taxonomy" id="1421715"/>
    <lineage>
        <taxon>Eukaryota</taxon>
        <taxon>Metazoa</taxon>
        <taxon>Ecdysozoa</taxon>
        <taxon>Arthropoda</taxon>
        <taxon>Hexapoda</taxon>
        <taxon>Insecta</taxon>
        <taxon>Pterygota</taxon>
        <taxon>Neoptera</taxon>
        <taxon>Endopterygota</taxon>
        <taxon>Coleoptera</taxon>
        <taxon>Polyphaga</taxon>
        <taxon>Elateriformia</taxon>
        <taxon>Elateroidea</taxon>
        <taxon>Lampyridae</taxon>
        <taxon>Luciolinae</taxon>
        <taxon>Aquatica</taxon>
    </lineage>
</organism>
<dbReference type="PANTHER" id="PTHR22930">
    <property type="match status" value="1"/>
</dbReference>
<keyword evidence="10" id="KW-1185">Reference proteome</keyword>
<dbReference type="EMBL" id="JARPUR010000002">
    <property type="protein sequence ID" value="KAK4882645.1"/>
    <property type="molecule type" value="Genomic_DNA"/>
</dbReference>
<keyword evidence="5" id="KW-0479">Metal-binding</keyword>
<evidence type="ECO:0000313" key="10">
    <source>
        <dbReference type="Proteomes" id="UP001353858"/>
    </source>
</evidence>
<dbReference type="PANTHER" id="PTHR22930:SF85">
    <property type="entry name" value="GH03217P-RELATED"/>
    <property type="match status" value="1"/>
</dbReference>
<evidence type="ECO:0000256" key="6">
    <source>
        <dbReference type="ARBA" id="ARBA00022801"/>
    </source>
</evidence>
<evidence type="ECO:0000256" key="2">
    <source>
        <dbReference type="ARBA" id="ARBA00004123"/>
    </source>
</evidence>
<dbReference type="AlphaFoldDB" id="A0AAN7SS59"/>
<sequence>MSLSTFFLNQSFFNFILPKVISFPKTDEDRLKIAGEFAKIAGFPDVLGCVDGTYINIRTPAHKLKFTYTNRHDIASVTLQVICDANKRFIDVFTGPPEWLLTPFKDYGNLSHKPRKYNKKLSQTRVKIENAFSLLKGRFRQLHRLDFQNVLKVSQFILACCALHNICIDYNDLCEDVIEIVNDDDCDETVDREDQLRSSGETKRNPICNIIDAM</sequence>
<comment type="similarity">
    <text evidence="3">Belongs to the HARBI1 family.</text>
</comment>
<feature type="domain" description="DDE Tnp4" evidence="8">
    <location>
        <begin position="98"/>
        <end position="165"/>
    </location>
</feature>
<keyword evidence="7" id="KW-0539">Nucleus</keyword>
<keyword evidence="4" id="KW-0540">Nuclease</keyword>
<comment type="subcellular location">
    <subcellularLocation>
        <location evidence="2">Nucleus</location>
    </subcellularLocation>
</comment>
<dbReference type="GO" id="GO:0016787">
    <property type="term" value="F:hydrolase activity"/>
    <property type="evidence" value="ECO:0007669"/>
    <property type="project" value="UniProtKB-KW"/>
</dbReference>
<keyword evidence="6" id="KW-0378">Hydrolase</keyword>
<proteinExistence type="inferred from homology"/>
<evidence type="ECO:0000256" key="7">
    <source>
        <dbReference type="ARBA" id="ARBA00023242"/>
    </source>
</evidence>
<dbReference type="GO" id="GO:0005634">
    <property type="term" value="C:nucleus"/>
    <property type="evidence" value="ECO:0007669"/>
    <property type="project" value="UniProtKB-SubCell"/>
</dbReference>
<dbReference type="InterPro" id="IPR045249">
    <property type="entry name" value="HARBI1-like"/>
</dbReference>
<dbReference type="InterPro" id="IPR027806">
    <property type="entry name" value="HARBI1_dom"/>
</dbReference>
<dbReference type="Pfam" id="PF13359">
    <property type="entry name" value="DDE_Tnp_4"/>
    <property type="match status" value="1"/>
</dbReference>
<evidence type="ECO:0000256" key="5">
    <source>
        <dbReference type="ARBA" id="ARBA00022723"/>
    </source>
</evidence>
<name>A0AAN7SS59_9COLE</name>
<evidence type="ECO:0000313" key="9">
    <source>
        <dbReference type="EMBL" id="KAK4882645.1"/>
    </source>
</evidence>
<comment type="caution">
    <text evidence="9">The sequence shown here is derived from an EMBL/GenBank/DDBJ whole genome shotgun (WGS) entry which is preliminary data.</text>
</comment>
<evidence type="ECO:0000256" key="3">
    <source>
        <dbReference type="ARBA" id="ARBA00006958"/>
    </source>
</evidence>
<dbReference type="GO" id="GO:0046872">
    <property type="term" value="F:metal ion binding"/>
    <property type="evidence" value="ECO:0007669"/>
    <property type="project" value="UniProtKB-KW"/>
</dbReference>
<dbReference type="Proteomes" id="UP001353858">
    <property type="component" value="Unassembled WGS sequence"/>
</dbReference>
<accession>A0AAN7SS59</accession>
<comment type="cofactor">
    <cofactor evidence="1">
        <name>a divalent metal cation</name>
        <dbReference type="ChEBI" id="CHEBI:60240"/>
    </cofactor>
</comment>
<gene>
    <name evidence="9" type="ORF">RN001_005964</name>
</gene>